<sequence length="97" mass="10786">MAATTAIVVGIVFWMTWRFDISRHETMSRLTPAETARVVPPAPHLQRNPFADLARVQSRETRLLTSYGWISADHSLARIPIDRAMALSVGKSLDASP</sequence>
<gene>
    <name evidence="1" type="ORF">CCS01_00050</name>
</gene>
<evidence type="ECO:0000313" key="2">
    <source>
        <dbReference type="Proteomes" id="UP000239724"/>
    </source>
</evidence>
<name>A0A2S6NPQ4_RHOGL</name>
<dbReference type="Proteomes" id="UP000239724">
    <property type="component" value="Unassembled WGS sequence"/>
</dbReference>
<evidence type="ECO:0000313" key="1">
    <source>
        <dbReference type="EMBL" id="PPQ40876.1"/>
    </source>
</evidence>
<proteinExistence type="predicted"/>
<dbReference type="AlphaFoldDB" id="A0A2S6NPQ4"/>
<reference evidence="1 2" key="1">
    <citation type="journal article" date="2018" name="Arch. Microbiol.">
        <title>New insights into the metabolic potential of the phototrophic purple bacterium Rhodopila globiformis DSM 161(T) from its draft genome sequence and evidence for a vanadium-dependent nitrogenase.</title>
        <authorList>
            <person name="Imhoff J.F."/>
            <person name="Rahn T."/>
            <person name="Kunzel S."/>
            <person name="Neulinger S.C."/>
        </authorList>
    </citation>
    <scope>NUCLEOTIDE SEQUENCE [LARGE SCALE GENOMIC DNA]</scope>
    <source>
        <strain evidence="1 2">DSM 161</strain>
    </source>
</reference>
<protein>
    <submittedName>
        <fullName evidence="1">Uncharacterized protein</fullName>
    </submittedName>
</protein>
<dbReference type="EMBL" id="NHRY01000003">
    <property type="protein sequence ID" value="PPQ40876.1"/>
    <property type="molecule type" value="Genomic_DNA"/>
</dbReference>
<organism evidence="1 2">
    <name type="scientific">Rhodopila globiformis</name>
    <name type="common">Rhodopseudomonas globiformis</name>
    <dbReference type="NCBI Taxonomy" id="1071"/>
    <lineage>
        <taxon>Bacteria</taxon>
        <taxon>Pseudomonadati</taxon>
        <taxon>Pseudomonadota</taxon>
        <taxon>Alphaproteobacteria</taxon>
        <taxon>Acetobacterales</taxon>
        <taxon>Acetobacteraceae</taxon>
        <taxon>Rhodopila</taxon>
    </lineage>
</organism>
<accession>A0A2S6NPQ4</accession>
<keyword evidence="2" id="KW-1185">Reference proteome</keyword>
<comment type="caution">
    <text evidence="1">The sequence shown here is derived from an EMBL/GenBank/DDBJ whole genome shotgun (WGS) entry which is preliminary data.</text>
</comment>